<accession>A0A0F8Y957</accession>
<organism evidence="1">
    <name type="scientific">marine sediment metagenome</name>
    <dbReference type="NCBI Taxonomy" id="412755"/>
    <lineage>
        <taxon>unclassified sequences</taxon>
        <taxon>metagenomes</taxon>
        <taxon>ecological metagenomes</taxon>
    </lineage>
</organism>
<sequence>MRRIYEIQRRRGPKPWPWERFYLKELPKRGPGCVVAPNESGGPWLRIRAYLQQMKPGEMLYRCRDRIRVVER</sequence>
<evidence type="ECO:0000313" key="1">
    <source>
        <dbReference type="EMBL" id="KKK50639.1"/>
    </source>
</evidence>
<name>A0A0F8Y957_9ZZZZ</name>
<dbReference type="EMBL" id="LAZR01067916">
    <property type="protein sequence ID" value="KKK50639.1"/>
    <property type="molecule type" value="Genomic_DNA"/>
</dbReference>
<dbReference type="AlphaFoldDB" id="A0A0F8Y957"/>
<gene>
    <name evidence="1" type="ORF">LCGC14_3122990</name>
</gene>
<protein>
    <submittedName>
        <fullName evidence="1">Uncharacterized protein</fullName>
    </submittedName>
</protein>
<comment type="caution">
    <text evidence="1">The sequence shown here is derived from an EMBL/GenBank/DDBJ whole genome shotgun (WGS) entry which is preliminary data.</text>
</comment>
<proteinExistence type="predicted"/>
<reference evidence="1" key="1">
    <citation type="journal article" date="2015" name="Nature">
        <title>Complex archaea that bridge the gap between prokaryotes and eukaryotes.</title>
        <authorList>
            <person name="Spang A."/>
            <person name="Saw J.H."/>
            <person name="Jorgensen S.L."/>
            <person name="Zaremba-Niedzwiedzka K."/>
            <person name="Martijn J."/>
            <person name="Lind A.E."/>
            <person name="van Eijk R."/>
            <person name="Schleper C."/>
            <person name="Guy L."/>
            <person name="Ettema T.J."/>
        </authorList>
    </citation>
    <scope>NUCLEOTIDE SEQUENCE</scope>
</reference>